<dbReference type="Pfam" id="PF00165">
    <property type="entry name" value="HTH_AraC"/>
    <property type="match status" value="1"/>
</dbReference>
<evidence type="ECO:0000256" key="5">
    <source>
        <dbReference type="ARBA" id="ARBA00023163"/>
    </source>
</evidence>
<evidence type="ECO:0000256" key="1">
    <source>
        <dbReference type="ARBA" id="ARBA00001947"/>
    </source>
</evidence>
<dbReference type="InterPro" id="IPR018060">
    <property type="entry name" value="HTH_AraC"/>
</dbReference>
<dbReference type="InterPro" id="IPR009057">
    <property type="entry name" value="Homeodomain-like_sf"/>
</dbReference>
<dbReference type="SUPFAM" id="SSF57884">
    <property type="entry name" value="Ada DNA repair protein, N-terminal domain (N-Ada 10)"/>
    <property type="match status" value="1"/>
</dbReference>
<evidence type="ECO:0000256" key="4">
    <source>
        <dbReference type="ARBA" id="ARBA00023159"/>
    </source>
</evidence>
<keyword evidence="4" id="KW-0010">Activator</keyword>
<evidence type="ECO:0000313" key="8">
    <source>
        <dbReference type="Proteomes" id="UP000322873"/>
    </source>
</evidence>
<dbReference type="GO" id="GO:0032259">
    <property type="term" value="P:methylation"/>
    <property type="evidence" value="ECO:0007669"/>
    <property type="project" value="UniProtKB-KW"/>
</dbReference>
<keyword evidence="2" id="KW-0489">Methyltransferase</keyword>
<keyword evidence="8" id="KW-1185">Reference proteome</keyword>
<protein>
    <recommendedName>
        <fullName evidence="6">HTH araC/xylS-type domain-containing protein</fullName>
    </recommendedName>
</protein>
<dbReference type="Pfam" id="PF02805">
    <property type="entry name" value="Ada_Zn_binding"/>
    <property type="match status" value="1"/>
</dbReference>
<reference evidence="7 8" key="1">
    <citation type="submission" date="2019-06" db="EMBL/GenBank/DDBJ databases">
        <title>Genome Sequence of the Brown Rot Fungal Pathogen Monilinia fructicola.</title>
        <authorList>
            <person name="De Miccolis Angelini R.M."/>
            <person name="Landi L."/>
            <person name="Abate D."/>
            <person name="Pollastro S."/>
            <person name="Romanazzi G."/>
            <person name="Faretra F."/>
        </authorList>
    </citation>
    <scope>NUCLEOTIDE SEQUENCE [LARGE SCALE GENOMIC DNA]</scope>
    <source>
        <strain evidence="7 8">Mfrc123</strain>
    </source>
</reference>
<feature type="domain" description="HTH araC/xylS-type" evidence="6">
    <location>
        <begin position="118"/>
        <end position="172"/>
    </location>
</feature>
<gene>
    <name evidence="7" type="ORF">EYC84_011752</name>
</gene>
<evidence type="ECO:0000256" key="2">
    <source>
        <dbReference type="ARBA" id="ARBA00022603"/>
    </source>
</evidence>
<dbReference type="SUPFAM" id="SSF46689">
    <property type="entry name" value="Homeodomain-like"/>
    <property type="match status" value="1"/>
</dbReference>
<evidence type="ECO:0000313" key="7">
    <source>
        <dbReference type="EMBL" id="KAA8563733.1"/>
    </source>
</evidence>
<dbReference type="Proteomes" id="UP000322873">
    <property type="component" value="Unassembled WGS sequence"/>
</dbReference>
<dbReference type="GO" id="GO:0043565">
    <property type="term" value="F:sequence-specific DNA binding"/>
    <property type="evidence" value="ECO:0007669"/>
    <property type="project" value="InterPro"/>
</dbReference>
<dbReference type="Gene3D" id="3.40.10.10">
    <property type="entry name" value="DNA Methylphosphotriester Repair Domain"/>
    <property type="match status" value="1"/>
</dbReference>
<evidence type="ECO:0000259" key="6">
    <source>
        <dbReference type="PROSITE" id="PS01124"/>
    </source>
</evidence>
<dbReference type="GO" id="GO:0008270">
    <property type="term" value="F:zinc ion binding"/>
    <property type="evidence" value="ECO:0007669"/>
    <property type="project" value="InterPro"/>
</dbReference>
<accession>A0A5M9J6C7</accession>
<dbReference type="GO" id="GO:0003700">
    <property type="term" value="F:DNA-binding transcription factor activity"/>
    <property type="evidence" value="ECO:0007669"/>
    <property type="project" value="InterPro"/>
</dbReference>
<proteinExistence type="predicted"/>
<dbReference type="AlphaFoldDB" id="A0A5M9J6C7"/>
<name>A0A5M9J6C7_MONFR</name>
<dbReference type="EMBL" id="VICG01000016">
    <property type="protein sequence ID" value="KAA8563733.1"/>
    <property type="molecule type" value="Genomic_DNA"/>
</dbReference>
<dbReference type="InterPro" id="IPR035451">
    <property type="entry name" value="Ada-like_dom_sf"/>
</dbReference>
<dbReference type="InterPro" id="IPR004026">
    <property type="entry name" value="Ada_DNA_repair_Zn-bd"/>
</dbReference>
<dbReference type="GO" id="GO:0008168">
    <property type="term" value="F:methyltransferase activity"/>
    <property type="evidence" value="ECO:0007669"/>
    <property type="project" value="UniProtKB-KW"/>
</dbReference>
<comment type="caution">
    <text evidence="7">The sequence shown here is derived from an EMBL/GenBank/DDBJ whole genome shotgun (WGS) entry which is preliminary data.</text>
</comment>
<dbReference type="VEuPathDB" id="FungiDB:MFRU_024g00770"/>
<comment type="cofactor">
    <cofactor evidence="1">
        <name>Zn(2+)</name>
        <dbReference type="ChEBI" id="CHEBI:29105"/>
    </cofactor>
</comment>
<keyword evidence="2" id="KW-0808">Transferase</keyword>
<evidence type="ECO:0000256" key="3">
    <source>
        <dbReference type="ARBA" id="ARBA00023015"/>
    </source>
</evidence>
<organism evidence="7 8">
    <name type="scientific">Monilinia fructicola</name>
    <name type="common">Brown rot fungus</name>
    <name type="synonym">Ciboria fructicola</name>
    <dbReference type="NCBI Taxonomy" id="38448"/>
    <lineage>
        <taxon>Eukaryota</taxon>
        <taxon>Fungi</taxon>
        <taxon>Dikarya</taxon>
        <taxon>Ascomycota</taxon>
        <taxon>Pezizomycotina</taxon>
        <taxon>Leotiomycetes</taxon>
        <taxon>Helotiales</taxon>
        <taxon>Sclerotiniaceae</taxon>
        <taxon>Monilinia</taxon>
    </lineage>
</organism>
<dbReference type="Gene3D" id="1.10.10.60">
    <property type="entry name" value="Homeodomain-like"/>
    <property type="match status" value="1"/>
</dbReference>
<sequence>MINRNLFLTSTKRHQALASRDPLAHSAFIYSVITTKIYCRPTCPSRLARRANIVFHENAEQAERDGFRACRRCRPNVDEGRVRNQAGTEVGYHEKNLAEDAAEAIKSDDLGEMGRGKRMVDKAMKLIEIEMEDGVKKWTVKKMAKEVGFTESHFCRVFKKETGMTMGEYRMKVVDGQLGKVPGSNATPRVGDVSLGSEDFISWDVSWDNTNHRNIPDTLLSLLDLHSSIFSDSNAYDGMEFLDLECCED</sequence>
<dbReference type="GO" id="GO:0006281">
    <property type="term" value="P:DNA repair"/>
    <property type="evidence" value="ECO:0007669"/>
    <property type="project" value="InterPro"/>
</dbReference>
<keyword evidence="3" id="KW-0805">Transcription regulation</keyword>
<keyword evidence="5" id="KW-0804">Transcription</keyword>
<dbReference type="PROSITE" id="PS01124">
    <property type="entry name" value="HTH_ARAC_FAMILY_2"/>
    <property type="match status" value="1"/>
</dbReference>